<feature type="domain" description="OmpA-like" evidence="2">
    <location>
        <begin position="98"/>
        <end position="173"/>
    </location>
</feature>
<proteinExistence type="predicted"/>
<evidence type="ECO:0000256" key="1">
    <source>
        <dbReference type="SAM" id="Coils"/>
    </source>
</evidence>
<protein>
    <recommendedName>
        <fullName evidence="2">OmpA-like domain-containing protein</fullName>
    </recommendedName>
</protein>
<keyword evidence="1" id="KW-0175">Coiled coil</keyword>
<dbReference type="InterPro" id="IPR036737">
    <property type="entry name" value="OmpA-like_sf"/>
</dbReference>
<comment type="caution">
    <text evidence="3">The sequence shown here is derived from an EMBL/GenBank/DDBJ whole genome shotgun (WGS) entry which is preliminary data.</text>
</comment>
<sequence length="194" mass="21769">MLANQRLDGVEGGTRAEGMASATVGFSYKFGKRTFEQKPEKFIPDYSPYTNKISDLEKQINEEKIQKRAILDELNQERSKAPETVKTIEYLSYPLSVYFAVGSSKVPHEDLFNLNNYAEIIKKSGKVFKILGSPDKLTGNPNSNKKLSEERASAVYEALVYKCGVNPKQLEIVEKPEPGKNLDNTIIGRAVIFE</sequence>
<evidence type="ECO:0000313" key="3">
    <source>
        <dbReference type="EMBL" id="MPM57835.1"/>
    </source>
</evidence>
<dbReference type="PANTHER" id="PTHR30329">
    <property type="entry name" value="STATOR ELEMENT OF FLAGELLAR MOTOR COMPLEX"/>
    <property type="match status" value="1"/>
</dbReference>
<dbReference type="Gene3D" id="3.30.1330.60">
    <property type="entry name" value="OmpA-like domain"/>
    <property type="match status" value="1"/>
</dbReference>
<dbReference type="PANTHER" id="PTHR30329:SF21">
    <property type="entry name" value="LIPOPROTEIN YIAD-RELATED"/>
    <property type="match status" value="1"/>
</dbReference>
<organism evidence="3">
    <name type="scientific">bioreactor metagenome</name>
    <dbReference type="NCBI Taxonomy" id="1076179"/>
    <lineage>
        <taxon>unclassified sequences</taxon>
        <taxon>metagenomes</taxon>
        <taxon>ecological metagenomes</taxon>
    </lineage>
</organism>
<gene>
    <name evidence="3" type="ORF">SDC9_104658</name>
</gene>
<dbReference type="InterPro" id="IPR050330">
    <property type="entry name" value="Bact_OuterMem_StrucFunc"/>
</dbReference>
<accession>A0A645AX65</accession>
<name>A0A645AX65_9ZZZZ</name>
<dbReference type="EMBL" id="VSSQ01016466">
    <property type="protein sequence ID" value="MPM57835.1"/>
    <property type="molecule type" value="Genomic_DNA"/>
</dbReference>
<evidence type="ECO:0000259" key="2">
    <source>
        <dbReference type="Pfam" id="PF00691"/>
    </source>
</evidence>
<dbReference type="InterPro" id="IPR006665">
    <property type="entry name" value="OmpA-like"/>
</dbReference>
<feature type="coiled-coil region" evidence="1">
    <location>
        <begin position="53"/>
        <end position="80"/>
    </location>
</feature>
<reference evidence="3" key="1">
    <citation type="submission" date="2019-08" db="EMBL/GenBank/DDBJ databases">
        <authorList>
            <person name="Kucharzyk K."/>
            <person name="Murdoch R.W."/>
            <person name="Higgins S."/>
            <person name="Loffler F."/>
        </authorList>
    </citation>
    <scope>NUCLEOTIDE SEQUENCE</scope>
</reference>
<dbReference type="AlphaFoldDB" id="A0A645AX65"/>
<dbReference type="SUPFAM" id="SSF103088">
    <property type="entry name" value="OmpA-like"/>
    <property type="match status" value="1"/>
</dbReference>
<dbReference type="Pfam" id="PF00691">
    <property type="entry name" value="OmpA"/>
    <property type="match status" value="1"/>
</dbReference>